<dbReference type="EMBL" id="JAUHJS010000004">
    <property type="protein sequence ID" value="MDN4165848.1"/>
    <property type="molecule type" value="Genomic_DNA"/>
</dbReference>
<proteinExistence type="predicted"/>
<reference evidence="1" key="1">
    <citation type="submission" date="2023-06" db="EMBL/GenBank/DDBJ databases">
        <title>Cytophagales bacterium Strain LB-30, isolated from soil.</title>
        <authorList>
            <person name="Liu B."/>
        </authorList>
    </citation>
    <scope>NUCLEOTIDE SEQUENCE</scope>
    <source>
        <strain evidence="1">LB-30</strain>
    </source>
</reference>
<sequence>MSGEQECACLEGRIYLAKGYLYNYSSETDEGCGWALVMKESTVLLENLEDEFQQDSLHVEVNYTLQERVFCAQIVNTLDKVNIRTIKLL</sequence>
<evidence type="ECO:0000313" key="1">
    <source>
        <dbReference type="EMBL" id="MDN4165848.1"/>
    </source>
</evidence>
<gene>
    <name evidence="1" type="ORF">QWY31_10055</name>
</gene>
<comment type="caution">
    <text evidence="1">The sequence shown here is derived from an EMBL/GenBank/DDBJ whole genome shotgun (WGS) entry which is preliminary data.</text>
</comment>
<name>A0ABT8F635_9BACT</name>
<organism evidence="1 2">
    <name type="scientific">Shiella aurantiaca</name>
    <dbReference type="NCBI Taxonomy" id="3058365"/>
    <lineage>
        <taxon>Bacteria</taxon>
        <taxon>Pseudomonadati</taxon>
        <taxon>Bacteroidota</taxon>
        <taxon>Cytophagia</taxon>
        <taxon>Cytophagales</taxon>
        <taxon>Shiellaceae</taxon>
        <taxon>Shiella</taxon>
    </lineage>
</organism>
<accession>A0ABT8F635</accession>
<protein>
    <submittedName>
        <fullName evidence="1">Uncharacterized protein</fullName>
    </submittedName>
</protein>
<keyword evidence="2" id="KW-1185">Reference proteome</keyword>
<dbReference type="Proteomes" id="UP001168552">
    <property type="component" value="Unassembled WGS sequence"/>
</dbReference>
<evidence type="ECO:0000313" key="2">
    <source>
        <dbReference type="Proteomes" id="UP001168552"/>
    </source>
</evidence>
<dbReference type="RefSeq" id="WP_320004380.1">
    <property type="nucleotide sequence ID" value="NZ_JAUHJS010000004.1"/>
</dbReference>